<evidence type="ECO:0000313" key="3">
    <source>
        <dbReference type="EMBL" id="KAK8872619.1"/>
    </source>
</evidence>
<evidence type="ECO:0000256" key="2">
    <source>
        <dbReference type="SAM" id="Phobius"/>
    </source>
</evidence>
<keyword evidence="4" id="KW-1185">Reference proteome</keyword>
<dbReference type="Gene3D" id="3.50.4.10">
    <property type="entry name" value="Hepatocyte Growth Factor"/>
    <property type="match status" value="1"/>
</dbReference>
<feature type="compositionally biased region" description="Polar residues" evidence="1">
    <location>
        <begin position="33"/>
        <end position="43"/>
    </location>
</feature>
<evidence type="ECO:0008006" key="5">
    <source>
        <dbReference type="Google" id="ProtNLM"/>
    </source>
</evidence>
<sequence length="345" mass="36224">MAYQQNQYPYPQYGSGGGGGNSGNGGGGGGLQRQVSDVSTPTTVYGRWERVAQRLRQPPPAHTSPPPRTITSPPPQYQPPPPQQQHQQQQQQTWHQPPTSYAAEGIARAHHWVANNPNPPPPPSSAVVSPLSTNYTPGGGGGGFSPSVISYQAGTLPPRPETRQRMVCGIERTQFIIIMAITVMLLISGIATGLGVGLALDNSNKAHSSSVIPVSSSSPTPTTSPKPPSPSTTNTGSTGVAVPGPIRCPQDDHNVYVSAATPSRSFTIQCGRDYNSARGAQDLDHKVTATMAECLDECAGRPGCVGAGWGLYQGSMTCWMKKGLGEPNISDGWYFAQLQPSGSTG</sequence>
<feature type="compositionally biased region" description="Low complexity" evidence="1">
    <location>
        <begin position="84"/>
        <end position="98"/>
    </location>
</feature>
<feature type="compositionally biased region" description="Pro residues" evidence="1">
    <location>
        <begin position="57"/>
        <end position="83"/>
    </location>
</feature>
<reference evidence="3 4" key="1">
    <citation type="journal article" date="2024" name="IMA Fungus">
        <title>Apiospora arundinis, a panoply of carbohydrate-active enzymes and secondary metabolites.</title>
        <authorList>
            <person name="Sorensen T."/>
            <person name="Petersen C."/>
            <person name="Muurmann A.T."/>
            <person name="Christiansen J.V."/>
            <person name="Brundto M.L."/>
            <person name="Overgaard C.K."/>
            <person name="Boysen A.T."/>
            <person name="Wollenberg R.D."/>
            <person name="Larsen T.O."/>
            <person name="Sorensen J.L."/>
            <person name="Nielsen K.L."/>
            <person name="Sondergaard T.E."/>
        </authorList>
    </citation>
    <scope>NUCLEOTIDE SEQUENCE [LARGE SCALE GENOMIC DNA]</scope>
    <source>
        <strain evidence="3 4">AAU 773</strain>
    </source>
</reference>
<evidence type="ECO:0000256" key="1">
    <source>
        <dbReference type="SAM" id="MobiDB-lite"/>
    </source>
</evidence>
<feature type="compositionally biased region" description="Low complexity" evidence="1">
    <location>
        <begin position="1"/>
        <end position="13"/>
    </location>
</feature>
<feature type="region of interest" description="Disordered" evidence="1">
    <location>
        <begin position="112"/>
        <end position="143"/>
    </location>
</feature>
<evidence type="ECO:0000313" key="4">
    <source>
        <dbReference type="Proteomes" id="UP001390339"/>
    </source>
</evidence>
<keyword evidence="2" id="KW-0812">Transmembrane</keyword>
<keyword evidence="2" id="KW-1133">Transmembrane helix</keyword>
<dbReference type="Proteomes" id="UP001390339">
    <property type="component" value="Unassembled WGS sequence"/>
</dbReference>
<accession>A0ABR2J4A1</accession>
<keyword evidence="2" id="KW-0472">Membrane</keyword>
<comment type="caution">
    <text evidence="3">The sequence shown here is derived from an EMBL/GenBank/DDBJ whole genome shotgun (WGS) entry which is preliminary data.</text>
</comment>
<dbReference type="EMBL" id="JAPCWZ010000003">
    <property type="protein sequence ID" value="KAK8872619.1"/>
    <property type="molecule type" value="Genomic_DNA"/>
</dbReference>
<feature type="transmembrane region" description="Helical" evidence="2">
    <location>
        <begin position="175"/>
        <end position="200"/>
    </location>
</feature>
<name>A0ABR2J4A1_9PEZI</name>
<proteinExistence type="predicted"/>
<gene>
    <name evidence="3" type="ORF">PGQ11_003133</name>
</gene>
<organism evidence="3 4">
    <name type="scientific">Apiospora arundinis</name>
    <dbReference type="NCBI Taxonomy" id="335852"/>
    <lineage>
        <taxon>Eukaryota</taxon>
        <taxon>Fungi</taxon>
        <taxon>Dikarya</taxon>
        <taxon>Ascomycota</taxon>
        <taxon>Pezizomycotina</taxon>
        <taxon>Sordariomycetes</taxon>
        <taxon>Xylariomycetidae</taxon>
        <taxon>Amphisphaeriales</taxon>
        <taxon>Apiosporaceae</taxon>
        <taxon>Apiospora</taxon>
    </lineage>
</organism>
<feature type="compositionally biased region" description="Low complexity" evidence="1">
    <location>
        <begin position="208"/>
        <end position="221"/>
    </location>
</feature>
<feature type="compositionally biased region" description="Gly residues" evidence="1">
    <location>
        <begin position="14"/>
        <end position="31"/>
    </location>
</feature>
<feature type="region of interest" description="Disordered" evidence="1">
    <location>
        <begin position="208"/>
        <end position="244"/>
    </location>
</feature>
<protein>
    <recommendedName>
        <fullName evidence="5">Apple domain-containing protein</fullName>
    </recommendedName>
</protein>
<feature type="region of interest" description="Disordered" evidence="1">
    <location>
        <begin position="1"/>
        <end position="99"/>
    </location>
</feature>